<evidence type="ECO:0000313" key="5">
    <source>
        <dbReference type="EMBL" id="ONF96306.1"/>
    </source>
</evidence>
<evidence type="ECO:0000256" key="2">
    <source>
        <dbReference type="ARBA" id="ARBA00023125"/>
    </source>
</evidence>
<name>A0A1V2EUG6_9SPHN</name>
<keyword evidence="3" id="KW-0804">Transcription</keyword>
<dbReference type="EMBL" id="MPSB01000005">
    <property type="protein sequence ID" value="ONF96306.1"/>
    <property type="molecule type" value="Genomic_DNA"/>
</dbReference>
<dbReference type="PRINTS" id="PR00598">
    <property type="entry name" value="HTHMARR"/>
</dbReference>
<dbReference type="SMART" id="SM00347">
    <property type="entry name" value="HTH_MARR"/>
    <property type="match status" value="1"/>
</dbReference>
<feature type="domain" description="HTH marR-type" evidence="4">
    <location>
        <begin position="18"/>
        <end position="150"/>
    </location>
</feature>
<evidence type="ECO:0000256" key="1">
    <source>
        <dbReference type="ARBA" id="ARBA00023015"/>
    </source>
</evidence>
<comment type="caution">
    <text evidence="5">The sequence shown here is derived from an EMBL/GenBank/DDBJ whole genome shotgun (WGS) entry which is preliminary data.</text>
</comment>
<dbReference type="InterPro" id="IPR036390">
    <property type="entry name" value="WH_DNA-bd_sf"/>
</dbReference>
<dbReference type="Proteomes" id="UP000188729">
    <property type="component" value="Unassembled WGS sequence"/>
</dbReference>
<keyword evidence="1" id="KW-0805">Transcription regulation</keyword>
<keyword evidence="2" id="KW-0238">DNA-binding</keyword>
<keyword evidence="6" id="KW-1185">Reference proteome</keyword>
<dbReference type="Gene3D" id="1.10.10.10">
    <property type="entry name" value="Winged helix-like DNA-binding domain superfamily/Winged helix DNA-binding domain"/>
    <property type="match status" value="1"/>
</dbReference>
<reference evidence="5 6" key="1">
    <citation type="submission" date="2016-11" db="EMBL/GenBank/DDBJ databases">
        <title>Genome sequence of Sphingomonas jeddahensis G39.</title>
        <authorList>
            <person name="Poehlein A."/>
            <person name="Wuebbeler J.H."/>
            <person name="Steinbuechel A."/>
            <person name="Daniel R."/>
        </authorList>
    </citation>
    <scope>NUCLEOTIDE SEQUENCE [LARGE SCALE GENOMIC DNA]</scope>
    <source>
        <strain evidence="5 6">G39</strain>
    </source>
</reference>
<accession>A0A1V2EUG6</accession>
<dbReference type="GO" id="GO:0003677">
    <property type="term" value="F:DNA binding"/>
    <property type="evidence" value="ECO:0007669"/>
    <property type="project" value="UniProtKB-KW"/>
</dbReference>
<dbReference type="InterPro" id="IPR039422">
    <property type="entry name" value="MarR/SlyA-like"/>
</dbReference>
<dbReference type="STRING" id="1915074.SPHI_15350"/>
<proteinExistence type="predicted"/>
<dbReference type="InterPro" id="IPR000835">
    <property type="entry name" value="HTH_MarR-typ"/>
</dbReference>
<dbReference type="PROSITE" id="PS50995">
    <property type="entry name" value="HTH_MARR_2"/>
    <property type="match status" value="1"/>
</dbReference>
<evidence type="ECO:0000259" key="4">
    <source>
        <dbReference type="PROSITE" id="PS50995"/>
    </source>
</evidence>
<dbReference type="Pfam" id="PF01047">
    <property type="entry name" value="MarR"/>
    <property type="match status" value="1"/>
</dbReference>
<dbReference type="GO" id="GO:0003700">
    <property type="term" value="F:DNA-binding transcription factor activity"/>
    <property type="evidence" value="ECO:0007669"/>
    <property type="project" value="InterPro"/>
</dbReference>
<dbReference type="PANTHER" id="PTHR33164">
    <property type="entry name" value="TRANSCRIPTIONAL REGULATOR, MARR FAMILY"/>
    <property type="match status" value="1"/>
</dbReference>
<dbReference type="PROSITE" id="PS01117">
    <property type="entry name" value="HTH_MARR_1"/>
    <property type="match status" value="1"/>
</dbReference>
<dbReference type="SUPFAM" id="SSF46785">
    <property type="entry name" value="Winged helix' DNA-binding domain"/>
    <property type="match status" value="1"/>
</dbReference>
<dbReference type="GO" id="GO:0006950">
    <property type="term" value="P:response to stress"/>
    <property type="evidence" value="ECO:0007669"/>
    <property type="project" value="TreeGrafter"/>
</dbReference>
<dbReference type="AlphaFoldDB" id="A0A1V2EUG6"/>
<protein>
    <submittedName>
        <fullName evidence="5">Transcriptional regulator SlyA</fullName>
    </submittedName>
</protein>
<gene>
    <name evidence="5" type="primary">slyA_4</name>
    <name evidence="5" type="ORF">SPHI_15350</name>
</gene>
<dbReference type="InterPro" id="IPR023187">
    <property type="entry name" value="Tscrpt_reg_MarR-type_CS"/>
</dbReference>
<evidence type="ECO:0000256" key="3">
    <source>
        <dbReference type="ARBA" id="ARBA00023163"/>
    </source>
</evidence>
<evidence type="ECO:0000313" key="6">
    <source>
        <dbReference type="Proteomes" id="UP000188729"/>
    </source>
</evidence>
<dbReference type="InterPro" id="IPR036388">
    <property type="entry name" value="WH-like_DNA-bd_sf"/>
</dbReference>
<dbReference type="PANTHER" id="PTHR33164:SF64">
    <property type="entry name" value="TRANSCRIPTIONAL REGULATOR SLYA"/>
    <property type="match status" value="1"/>
</dbReference>
<organism evidence="5 6">
    <name type="scientific">Sphingomonas jeddahensis</name>
    <dbReference type="NCBI Taxonomy" id="1915074"/>
    <lineage>
        <taxon>Bacteria</taxon>
        <taxon>Pseudomonadati</taxon>
        <taxon>Pseudomonadota</taxon>
        <taxon>Alphaproteobacteria</taxon>
        <taxon>Sphingomonadales</taxon>
        <taxon>Sphingomonadaceae</taxon>
        <taxon>Sphingomonas</taxon>
    </lineage>
</organism>
<sequence length="163" mass="18888">MRQRFLYISVLIMWRHMTDTFGFLLSDTARLLRKRFDERARQHGATRAQWKALLGISRHEGINQGGLADLLEVEPITLCRLVDRMEEAGLVERRRDPRDRRAWQLYLTDKAHPVLEELHATAAELMEQALRGIPEAQTKMVTDLLNRIRDNLDPALPKEAAHG</sequence>